<dbReference type="InterPro" id="IPR050065">
    <property type="entry name" value="GlmU-like"/>
</dbReference>
<dbReference type="InterPro" id="IPR029044">
    <property type="entry name" value="Nucleotide-diphossugar_trans"/>
</dbReference>
<evidence type="ECO:0000256" key="2">
    <source>
        <dbReference type="ARBA" id="ARBA00007707"/>
    </source>
</evidence>
<comment type="pathway">
    <text evidence="18">Nucleotide-sugar biosynthesis; UDP-N-acetyl-alpha-D-glucosamine biosynthesis; N-acetyl-alpha-D-glucosamine 1-phosphate from alpha-D-glucosamine 6-phosphate (route II): step 2/2.</text>
</comment>
<dbReference type="Proteomes" id="UP000017396">
    <property type="component" value="Chromosome"/>
</dbReference>
<dbReference type="InterPro" id="IPR011004">
    <property type="entry name" value="Trimer_LpxA-like_sf"/>
</dbReference>
<comment type="cofactor">
    <cofactor evidence="18">
        <name>Mg(2+)</name>
        <dbReference type="ChEBI" id="CHEBI:18420"/>
    </cofactor>
    <text evidence="18">Binds 1 Mg(2+) ion per subunit.</text>
</comment>
<comment type="catalytic activity">
    <reaction evidence="16 18">
        <text>N-acetyl-alpha-D-glucosamine 1-phosphate + UTP + H(+) = UDP-N-acetyl-alpha-D-glucosamine + diphosphate</text>
        <dbReference type="Rhea" id="RHEA:13509"/>
        <dbReference type="ChEBI" id="CHEBI:15378"/>
        <dbReference type="ChEBI" id="CHEBI:33019"/>
        <dbReference type="ChEBI" id="CHEBI:46398"/>
        <dbReference type="ChEBI" id="CHEBI:57705"/>
        <dbReference type="ChEBI" id="CHEBI:57776"/>
        <dbReference type="EC" id="2.7.7.23"/>
    </reaction>
</comment>
<comment type="function">
    <text evidence="17 18">Catalyzes the last two sequential reactions in the de novo biosynthetic pathway for UDP-N-acetylglucosamine (UDP-GlcNAc). The C-terminal domain catalyzes the transfer of acetyl group from acetyl coenzyme A to glucosamine-1-phosphate (GlcN-1-P) to produce N-acetylglucosamine-1-phosphate (GlcNAc-1-P), which is converted into UDP-GlcNAc by the transfer of uridine 5-monophosphate (from uridine 5-triphosphate), a reaction catalyzed by the N-terminal domain.</text>
</comment>
<keyword evidence="5 18" id="KW-0808">Transferase</keyword>
<name>U5QC72_GLOK1</name>
<comment type="similarity">
    <text evidence="2 18">In the C-terminal section; belongs to the transferase hexapeptide repeat family.</text>
</comment>
<keyword evidence="9 18" id="KW-0460">Magnesium</keyword>
<evidence type="ECO:0000256" key="8">
    <source>
        <dbReference type="ARBA" id="ARBA00022737"/>
    </source>
</evidence>
<keyword evidence="11 18" id="KW-0573">Peptidoglycan synthesis</keyword>
<comment type="pathway">
    <text evidence="18">Bacterial outer membrane biogenesis; LPS lipid A biosynthesis.</text>
</comment>
<evidence type="ECO:0000313" key="20">
    <source>
        <dbReference type="EMBL" id="AGY56507.1"/>
    </source>
</evidence>
<accession>U5QC72</accession>
<dbReference type="EC" id="2.7.7.23" evidence="18"/>
<evidence type="ECO:0000256" key="3">
    <source>
        <dbReference type="ARBA" id="ARBA00007947"/>
    </source>
</evidence>
<evidence type="ECO:0000256" key="10">
    <source>
        <dbReference type="ARBA" id="ARBA00022960"/>
    </source>
</evidence>
<comment type="catalytic activity">
    <reaction evidence="15 18">
        <text>alpha-D-glucosamine 1-phosphate + acetyl-CoA = N-acetyl-alpha-D-glucosamine 1-phosphate + CoA + H(+)</text>
        <dbReference type="Rhea" id="RHEA:13725"/>
        <dbReference type="ChEBI" id="CHEBI:15378"/>
        <dbReference type="ChEBI" id="CHEBI:57287"/>
        <dbReference type="ChEBI" id="CHEBI:57288"/>
        <dbReference type="ChEBI" id="CHEBI:57776"/>
        <dbReference type="ChEBI" id="CHEBI:58516"/>
        <dbReference type="EC" id="2.3.1.157"/>
    </reaction>
</comment>
<feature type="binding site" evidence="18">
    <location>
        <position position="376"/>
    </location>
    <ligand>
        <name>UDP-N-acetyl-alpha-D-glucosamine</name>
        <dbReference type="ChEBI" id="CHEBI:57705"/>
    </ligand>
</feature>
<feature type="binding site" evidence="18">
    <location>
        <position position="158"/>
    </location>
    <ligand>
        <name>UDP-N-acetyl-alpha-D-glucosamine</name>
        <dbReference type="ChEBI" id="CHEBI:57705"/>
    </ligand>
</feature>
<dbReference type="InterPro" id="IPR005882">
    <property type="entry name" value="Bifunctional_GlmU"/>
</dbReference>
<keyword evidence="12 18" id="KW-0511">Multifunctional enzyme</keyword>
<feature type="binding site" evidence="18">
    <location>
        <position position="173"/>
    </location>
    <ligand>
        <name>UDP-N-acetyl-alpha-D-glucosamine</name>
        <dbReference type="ChEBI" id="CHEBI:57705"/>
    </ligand>
</feature>
<dbReference type="GO" id="GO:0043886">
    <property type="term" value="F:structural constituent of carboxysome shell"/>
    <property type="evidence" value="ECO:0007669"/>
    <property type="project" value="UniProtKB-ARBA"/>
</dbReference>
<dbReference type="RefSeq" id="WP_023171516.1">
    <property type="nucleotide sequence ID" value="NC_022600.1"/>
</dbReference>
<proteinExistence type="inferred from homology"/>
<feature type="binding site" evidence="18">
    <location>
        <position position="438"/>
    </location>
    <ligand>
        <name>acetyl-CoA</name>
        <dbReference type="ChEBI" id="CHEBI:57288"/>
    </ligand>
</feature>
<dbReference type="UniPathway" id="UPA00973"/>
<dbReference type="Gene3D" id="2.160.10.10">
    <property type="entry name" value="Hexapeptide repeat proteins"/>
    <property type="match status" value="1"/>
</dbReference>
<dbReference type="EMBL" id="CP003587">
    <property type="protein sequence ID" value="AGY56507.1"/>
    <property type="molecule type" value="Genomic_DNA"/>
</dbReference>
<evidence type="ECO:0000256" key="7">
    <source>
        <dbReference type="ARBA" id="ARBA00022723"/>
    </source>
</evidence>
<dbReference type="GO" id="GO:0008360">
    <property type="term" value="P:regulation of cell shape"/>
    <property type="evidence" value="ECO:0007669"/>
    <property type="project" value="UniProtKB-KW"/>
</dbReference>
<dbReference type="GO" id="GO:0005737">
    <property type="term" value="C:cytoplasm"/>
    <property type="evidence" value="ECO:0007669"/>
    <property type="project" value="UniProtKB-SubCell"/>
</dbReference>
<feature type="binding site" evidence="18">
    <location>
        <position position="106"/>
    </location>
    <ligand>
        <name>Mg(2+)</name>
        <dbReference type="ChEBI" id="CHEBI:18420"/>
    </ligand>
</feature>
<evidence type="ECO:0000256" key="6">
    <source>
        <dbReference type="ARBA" id="ARBA00022695"/>
    </source>
</evidence>
<comment type="subcellular location">
    <subcellularLocation>
        <location evidence="1 18">Cytoplasm</location>
    </subcellularLocation>
</comment>
<evidence type="ECO:0000256" key="17">
    <source>
        <dbReference type="ARBA" id="ARBA00049628"/>
    </source>
</evidence>
<dbReference type="GO" id="GO:0000287">
    <property type="term" value="F:magnesium ion binding"/>
    <property type="evidence" value="ECO:0007669"/>
    <property type="project" value="UniProtKB-UniRule"/>
</dbReference>
<keyword evidence="10 18" id="KW-0133">Cell shape</keyword>
<dbReference type="eggNOG" id="COG1207">
    <property type="taxonomic scope" value="Bacteria"/>
</dbReference>
<dbReference type="InterPro" id="IPR001451">
    <property type="entry name" value="Hexapep"/>
</dbReference>
<evidence type="ECO:0000256" key="11">
    <source>
        <dbReference type="ARBA" id="ARBA00022984"/>
    </source>
</evidence>
<feature type="binding site" evidence="18">
    <location>
        <position position="422"/>
    </location>
    <ligand>
        <name>acetyl-CoA</name>
        <dbReference type="ChEBI" id="CHEBI:57288"/>
    </ligand>
</feature>
<evidence type="ECO:0000256" key="5">
    <source>
        <dbReference type="ARBA" id="ARBA00022679"/>
    </source>
</evidence>
<dbReference type="InterPro" id="IPR038009">
    <property type="entry name" value="GlmU_C_LbH"/>
</dbReference>
<keyword evidence="21" id="KW-1185">Reference proteome</keyword>
<comment type="pathway">
    <text evidence="18">Nucleotide-sugar biosynthesis; UDP-N-acetyl-alpha-D-glucosamine biosynthesis; UDP-N-acetyl-alpha-D-glucosamine from N-acetyl-alpha-D-glucosamine 1-phosphate: step 1/1.</text>
</comment>
<dbReference type="HAMAP" id="MF_01631">
    <property type="entry name" value="GlmU"/>
    <property type="match status" value="1"/>
</dbReference>
<feature type="binding site" evidence="18">
    <location>
        <begin position="10"/>
        <end position="13"/>
    </location>
    <ligand>
        <name>UDP-N-acetyl-alpha-D-glucosamine</name>
        <dbReference type="ChEBI" id="CHEBI:57705"/>
    </ligand>
</feature>
<dbReference type="PANTHER" id="PTHR43584:SF3">
    <property type="entry name" value="BIFUNCTIONAL PROTEIN GLMU"/>
    <property type="match status" value="1"/>
</dbReference>
<dbReference type="Pfam" id="PF00132">
    <property type="entry name" value="Hexapep"/>
    <property type="match status" value="1"/>
</dbReference>
<feature type="binding site" evidence="18">
    <location>
        <position position="365"/>
    </location>
    <ligand>
        <name>UDP-N-acetyl-alpha-D-glucosamine</name>
        <dbReference type="ChEBI" id="CHEBI:57705"/>
    </ligand>
</feature>
<keyword evidence="13 18" id="KW-0012">Acyltransferase</keyword>
<feature type="binding site" evidence="18">
    <location>
        <begin position="385"/>
        <end position="386"/>
    </location>
    <ligand>
        <name>acetyl-CoA</name>
        <dbReference type="ChEBI" id="CHEBI:57288"/>
    </ligand>
</feature>
<feature type="binding site" evidence="18">
    <location>
        <begin position="81"/>
        <end position="82"/>
    </location>
    <ligand>
        <name>UDP-N-acetyl-alpha-D-glucosamine</name>
        <dbReference type="ChEBI" id="CHEBI:57705"/>
    </ligand>
</feature>
<keyword evidence="8 18" id="KW-0677">Repeat</keyword>
<dbReference type="KEGG" id="glj:GKIL_0260"/>
<dbReference type="AlphaFoldDB" id="U5QC72"/>
<keyword evidence="14 18" id="KW-0961">Cell wall biogenesis/degradation</keyword>
<dbReference type="GO" id="GO:0019134">
    <property type="term" value="F:glucosamine-1-phosphate N-acetyltransferase activity"/>
    <property type="evidence" value="ECO:0007669"/>
    <property type="project" value="UniProtKB-UniRule"/>
</dbReference>
<evidence type="ECO:0000259" key="19">
    <source>
        <dbReference type="Pfam" id="PF12804"/>
    </source>
</evidence>
<dbReference type="NCBIfam" id="NF010940">
    <property type="entry name" value="PRK14360.1"/>
    <property type="match status" value="1"/>
</dbReference>
<gene>
    <name evidence="18 20" type="primary">glmU</name>
    <name evidence="20" type="ORF">GKIL_0260</name>
</gene>
<feature type="active site" description="Proton acceptor" evidence="18">
    <location>
        <position position="362"/>
    </location>
</feature>
<dbReference type="GO" id="GO:0006048">
    <property type="term" value="P:UDP-N-acetylglucosamine biosynthetic process"/>
    <property type="evidence" value="ECO:0007669"/>
    <property type="project" value="UniProtKB-UniPathway"/>
</dbReference>
<dbReference type="EC" id="2.3.1.157" evidence="18"/>
<feature type="region of interest" description="N-acetyltransferase" evidence="18">
    <location>
        <begin position="251"/>
        <end position="455"/>
    </location>
</feature>
<evidence type="ECO:0000256" key="13">
    <source>
        <dbReference type="ARBA" id="ARBA00023315"/>
    </source>
</evidence>
<keyword evidence="7 18" id="KW-0479">Metal-binding</keyword>
<evidence type="ECO:0000256" key="1">
    <source>
        <dbReference type="ARBA" id="ARBA00004496"/>
    </source>
</evidence>
<dbReference type="GO" id="GO:0009252">
    <property type="term" value="P:peptidoglycan biosynthetic process"/>
    <property type="evidence" value="ECO:0007669"/>
    <property type="project" value="UniProtKB-UniRule"/>
</dbReference>
<evidence type="ECO:0000256" key="14">
    <source>
        <dbReference type="ARBA" id="ARBA00023316"/>
    </source>
</evidence>
<dbReference type="GO" id="GO:0000902">
    <property type="term" value="P:cell morphogenesis"/>
    <property type="evidence" value="ECO:0007669"/>
    <property type="project" value="UniProtKB-UniRule"/>
</dbReference>
<feature type="binding site" evidence="18">
    <location>
        <position position="332"/>
    </location>
    <ligand>
        <name>UDP-N-acetyl-alpha-D-glucosamine</name>
        <dbReference type="ChEBI" id="CHEBI:57705"/>
    </ligand>
</feature>
<dbReference type="PATRIC" id="fig|1183438.3.peg.263"/>
<reference evidence="20 21" key="1">
    <citation type="journal article" date="2013" name="PLoS ONE">
        <title>Cultivation and Complete Genome Sequencing of Gloeobacter kilaueensis sp. nov., from a Lava Cave in Kilauea Caldera, Hawai'i.</title>
        <authorList>
            <person name="Saw J.H."/>
            <person name="Schatz M."/>
            <person name="Brown M.V."/>
            <person name="Kunkel D.D."/>
            <person name="Foster J.S."/>
            <person name="Shick H."/>
            <person name="Christensen S."/>
            <person name="Hou S."/>
            <person name="Wan X."/>
            <person name="Donachie S.P."/>
        </authorList>
    </citation>
    <scope>NUCLEOTIDE SEQUENCE [LARGE SCALE GENOMIC DNA]</scope>
    <source>
        <strain evidence="21">JS</strain>
    </source>
</reference>
<dbReference type="OrthoDB" id="9775031at2"/>
<dbReference type="CDD" id="cd02540">
    <property type="entry name" value="GT2_GlmU_N_bac"/>
    <property type="match status" value="1"/>
</dbReference>
<dbReference type="CDD" id="cd03353">
    <property type="entry name" value="LbH_GlmU_C"/>
    <property type="match status" value="1"/>
</dbReference>
<dbReference type="PANTHER" id="PTHR43584">
    <property type="entry name" value="NUCLEOTIDYL TRANSFERASE"/>
    <property type="match status" value="1"/>
</dbReference>
<dbReference type="Gene3D" id="3.90.550.10">
    <property type="entry name" value="Spore Coat Polysaccharide Biosynthesis Protein SpsA, Chain A"/>
    <property type="match status" value="1"/>
</dbReference>
<dbReference type="NCBIfam" id="TIGR01173">
    <property type="entry name" value="glmU"/>
    <property type="match status" value="1"/>
</dbReference>
<comment type="caution">
    <text evidence="18">Lacks conserved residue(s) required for the propagation of feature annotation.</text>
</comment>
<dbReference type="InterPro" id="IPR025877">
    <property type="entry name" value="MobA-like_NTP_Trfase"/>
</dbReference>
<dbReference type="GO" id="GO:0003977">
    <property type="term" value="F:UDP-N-acetylglucosamine diphosphorylase activity"/>
    <property type="evidence" value="ECO:0007669"/>
    <property type="project" value="UniProtKB-UniRule"/>
</dbReference>
<dbReference type="SUPFAM" id="SSF51161">
    <property type="entry name" value="Trimeric LpxA-like enzymes"/>
    <property type="match status" value="1"/>
</dbReference>
<dbReference type="GO" id="GO:0031470">
    <property type="term" value="C:carboxysome"/>
    <property type="evidence" value="ECO:0007669"/>
    <property type="project" value="UniProtKB-ARBA"/>
</dbReference>
<feature type="domain" description="MobA-like NTP transferase" evidence="19">
    <location>
        <begin position="7"/>
        <end position="135"/>
    </location>
</feature>
<protein>
    <recommendedName>
        <fullName evidence="18">Bifunctional protein GlmU</fullName>
    </recommendedName>
    <domain>
        <recommendedName>
            <fullName evidence="18">UDP-N-acetylglucosamine pyrophosphorylase</fullName>
            <ecNumber evidence="18">2.7.7.23</ecNumber>
        </recommendedName>
        <alternativeName>
            <fullName evidence="18">N-acetylglucosamine-1-phosphate uridyltransferase</fullName>
        </alternativeName>
    </domain>
    <domain>
        <recommendedName>
            <fullName evidence="18">Glucosamine-1-phosphate N-acetyltransferase</fullName>
            <ecNumber evidence="18">2.3.1.157</ecNumber>
        </recommendedName>
    </domain>
</protein>
<feature type="binding site" evidence="18">
    <location>
        <position position="350"/>
    </location>
    <ligand>
        <name>UDP-N-acetyl-alpha-D-glucosamine</name>
        <dbReference type="ChEBI" id="CHEBI:57705"/>
    </ligand>
</feature>
<feature type="region of interest" description="Pyrophosphorylase" evidence="18">
    <location>
        <begin position="1"/>
        <end position="229"/>
    </location>
</feature>
<dbReference type="Pfam" id="PF12804">
    <property type="entry name" value="NTP_transf_3"/>
    <property type="match status" value="1"/>
</dbReference>
<dbReference type="GO" id="GO:0016020">
    <property type="term" value="C:membrane"/>
    <property type="evidence" value="ECO:0007669"/>
    <property type="project" value="GOC"/>
</dbReference>
<dbReference type="GO" id="GO:0009245">
    <property type="term" value="P:lipid A biosynthetic process"/>
    <property type="evidence" value="ECO:0007669"/>
    <property type="project" value="UniProtKB-UniRule"/>
</dbReference>
<dbReference type="GO" id="GO:0071555">
    <property type="term" value="P:cell wall organization"/>
    <property type="evidence" value="ECO:0007669"/>
    <property type="project" value="UniProtKB-KW"/>
</dbReference>
<dbReference type="SUPFAM" id="SSF53448">
    <property type="entry name" value="Nucleotide-diphospho-sugar transferases"/>
    <property type="match status" value="1"/>
</dbReference>
<comment type="subunit">
    <text evidence="18">Homotrimer.</text>
</comment>
<evidence type="ECO:0000256" key="18">
    <source>
        <dbReference type="HAMAP-Rule" id="MF_01631"/>
    </source>
</evidence>
<evidence type="ECO:0000256" key="15">
    <source>
        <dbReference type="ARBA" id="ARBA00048247"/>
    </source>
</evidence>
<keyword evidence="4 18" id="KW-0963">Cytoplasm</keyword>
<dbReference type="UniPathway" id="UPA00113">
    <property type="reaction ID" value="UER00532"/>
</dbReference>
<keyword evidence="6 18" id="KW-0548">Nucleotidyltransferase</keyword>
<organism evidence="20 21">
    <name type="scientific">Gloeobacter kilaueensis (strain ATCC BAA-2537 / CCAP 1431/1 / ULC 316 / JS1)</name>
    <dbReference type="NCBI Taxonomy" id="1183438"/>
    <lineage>
        <taxon>Bacteria</taxon>
        <taxon>Bacillati</taxon>
        <taxon>Cyanobacteriota</taxon>
        <taxon>Cyanophyceae</taxon>
        <taxon>Gloeobacterales</taxon>
        <taxon>Gloeobacteraceae</taxon>
        <taxon>Gloeobacter</taxon>
    </lineage>
</organism>
<feature type="region of interest" description="Linker" evidence="18">
    <location>
        <begin position="230"/>
        <end position="250"/>
    </location>
</feature>
<feature type="binding site" evidence="18">
    <location>
        <position position="227"/>
    </location>
    <ligand>
        <name>UDP-N-acetyl-alpha-D-glucosamine</name>
        <dbReference type="ChEBI" id="CHEBI:57705"/>
    </ligand>
</feature>
<feature type="binding site" evidence="18">
    <location>
        <position position="143"/>
    </location>
    <ligand>
        <name>UDP-N-acetyl-alpha-D-glucosamine</name>
        <dbReference type="ChEBI" id="CHEBI:57705"/>
    </ligand>
</feature>
<sequence length="455" mass="48558">MVADLAAIVLAAGRGTRMRSSLPKVLHTLSGRTILERVLANLEALAIERCYVVVGYGGEQIEAHLGSQSQVHFVEQAEQRGTGHAVQQVLPYLAGFGGQVLILNGDAPLLRPETLRALVEVQRASGAEATILTARLADPTGYGRVFLGDDGCVQRVVEHRDCSDFERRNPLINAGIYCYSWPHLAAVLPDLRPENDQAELYLPDTLALLAQVRAFEVGDAQEVFGINDRVQLAEAGRILNERTLARLMRAGVTIVDPASVTIDETVEVAPDAVIEPQSHLRGRTRVAAGCRIGPGSLLEDAVIEAGAEIFYSIVRGSQVGPGTSVGPYAHLRAASEVGAHCRIGNFVEIKNTTVGAHTNAAHLSYLGDASVGERVNFGGGTVIANYDGRDKHRTEIADGVGTGANSVLVAPLKLGPGVYVAAGSTVTEDVAAGMVIARPRQQVKPDWQPRWQRDT</sequence>
<evidence type="ECO:0000256" key="12">
    <source>
        <dbReference type="ARBA" id="ARBA00023268"/>
    </source>
</evidence>
<feature type="binding site" evidence="18">
    <location>
        <position position="76"/>
    </location>
    <ligand>
        <name>UDP-N-acetyl-alpha-D-glucosamine</name>
        <dbReference type="ChEBI" id="CHEBI:57705"/>
    </ligand>
</feature>
<evidence type="ECO:0000313" key="21">
    <source>
        <dbReference type="Proteomes" id="UP000017396"/>
    </source>
</evidence>
<evidence type="ECO:0000256" key="4">
    <source>
        <dbReference type="ARBA" id="ARBA00022490"/>
    </source>
</evidence>
<dbReference type="HOGENOM" id="CLU_029499_15_2_3"/>
<evidence type="ECO:0000256" key="16">
    <source>
        <dbReference type="ARBA" id="ARBA00048493"/>
    </source>
</evidence>
<feature type="binding site" evidence="18">
    <location>
        <position position="24"/>
    </location>
    <ligand>
        <name>UDP-N-acetyl-alpha-D-glucosamine</name>
        <dbReference type="ChEBI" id="CHEBI:57705"/>
    </ligand>
</feature>
<dbReference type="STRING" id="1183438.GKIL_0260"/>
<feature type="binding site" evidence="18">
    <location>
        <position position="227"/>
    </location>
    <ligand>
        <name>Mg(2+)</name>
        <dbReference type="ChEBI" id="CHEBI:18420"/>
    </ligand>
</feature>
<comment type="similarity">
    <text evidence="3 18">In the N-terminal section; belongs to the N-acetylglucosamine-1-phosphate uridyltransferase family.</text>
</comment>
<evidence type="ECO:0000256" key="9">
    <source>
        <dbReference type="ARBA" id="ARBA00022842"/>
    </source>
</evidence>